<keyword evidence="2" id="KW-0479">Metal-binding</keyword>
<keyword evidence="3 6" id="KW-0863">Zinc-finger</keyword>
<comment type="cofactor">
    <cofactor evidence="1">
        <name>a divalent metal cation</name>
        <dbReference type="ChEBI" id="CHEBI:60240"/>
    </cofactor>
</comment>
<feature type="transmembrane region" description="Helical" evidence="7">
    <location>
        <begin position="164"/>
        <end position="185"/>
    </location>
</feature>
<dbReference type="Gene3D" id="6.20.210.20">
    <property type="entry name" value="THAP domain"/>
    <property type="match status" value="1"/>
</dbReference>
<evidence type="ECO:0000259" key="8">
    <source>
        <dbReference type="PROSITE" id="PS50950"/>
    </source>
</evidence>
<keyword evidence="7" id="KW-0812">Transmembrane</keyword>
<dbReference type="GO" id="GO:0008270">
    <property type="term" value="F:zinc ion binding"/>
    <property type="evidence" value="ECO:0007669"/>
    <property type="project" value="UniProtKB-KW"/>
</dbReference>
<feature type="domain" description="THAP-type" evidence="8">
    <location>
        <begin position="17"/>
        <end position="102"/>
    </location>
</feature>
<keyword evidence="4" id="KW-0862">Zinc</keyword>
<dbReference type="SMART" id="SM00692">
    <property type="entry name" value="DM3"/>
    <property type="match status" value="1"/>
</dbReference>
<evidence type="ECO:0000256" key="1">
    <source>
        <dbReference type="ARBA" id="ARBA00001968"/>
    </source>
</evidence>
<dbReference type="EMBL" id="CACVKT020007969">
    <property type="protein sequence ID" value="CAC5412066.1"/>
    <property type="molecule type" value="Genomic_DNA"/>
</dbReference>
<keyword evidence="5 6" id="KW-0238">DNA-binding</keyword>
<dbReference type="PROSITE" id="PS50950">
    <property type="entry name" value="ZF_THAP"/>
    <property type="match status" value="1"/>
</dbReference>
<protein>
    <recommendedName>
        <fullName evidence="8">THAP-type domain-containing protein</fullName>
    </recommendedName>
</protein>
<name>A0A6J8DVI7_MYTCO</name>
<dbReference type="GO" id="GO:0003677">
    <property type="term" value="F:DNA binding"/>
    <property type="evidence" value="ECO:0007669"/>
    <property type="project" value="UniProtKB-UniRule"/>
</dbReference>
<dbReference type="InterPro" id="IPR027805">
    <property type="entry name" value="Transposase_HTH_dom"/>
</dbReference>
<dbReference type="AlphaFoldDB" id="A0A6J8DVI7"/>
<organism evidence="9 10">
    <name type="scientific">Mytilus coruscus</name>
    <name type="common">Sea mussel</name>
    <dbReference type="NCBI Taxonomy" id="42192"/>
    <lineage>
        <taxon>Eukaryota</taxon>
        <taxon>Metazoa</taxon>
        <taxon>Spiralia</taxon>
        <taxon>Lophotrochozoa</taxon>
        <taxon>Mollusca</taxon>
        <taxon>Bivalvia</taxon>
        <taxon>Autobranchia</taxon>
        <taxon>Pteriomorphia</taxon>
        <taxon>Mytilida</taxon>
        <taxon>Mytiloidea</taxon>
        <taxon>Mytilidae</taxon>
        <taxon>Mytilinae</taxon>
        <taxon>Mytilus</taxon>
    </lineage>
</organism>
<proteinExistence type="predicted"/>
<evidence type="ECO:0000313" key="10">
    <source>
        <dbReference type="Proteomes" id="UP000507470"/>
    </source>
</evidence>
<dbReference type="SMART" id="SM00980">
    <property type="entry name" value="THAP"/>
    <property type="match status" value="1"/>
</dbReference>
<dbReference type="PANTHER" id="PTHR23080">
    <property type="entry name" value="THAP DOMAIN PROTEIN"/>
    <property type="match status" value="1"/>
</dbReference>
<feature type="transmembrane region" description="Helical" evidence="7">
    <location>
        <begin position="250"/>
        <end position="267"/>
    </location>
</feature>
<accession>A0A6J8DVI7</accession>
<dbReference type="SUPFAM" id="SSF57716">
    <property type="entry name" value="Glucocorticoid receptor-like (DNA-binding domain)"/>
    <property type="match status" value="1"/>
</dbReference>
<keyword evidence="10" id="KW-1185">Reference proteome</keyword>
<gene>
    <name evidence="9" type="ORF">MCOR_45091</name>
</gene>
<dbReference type="OrthoDB" id="6087056at2759"/>
<evidence type="ECO:0000256" key="2">
    <source>
        <dbReference type="ARBA" id="ARBA00022723"/>
    </source>
</evidence>
<dbReference type="Pfam" id="PF05485">
    <property type="entry name" value="THAP"/>
    <property type="match status" value="1"/>
</dbReference>
<sequence length="432" mass="49826">MAAMSEDEKDFLELSKMGKGSDQHCCVPNCNSNGRRHQVSFHRFPQAGARRNSWIQAIRRDPGPLFNINAYTFVCSLHFIREDFKWTPIRKTLKADAVPTVFSWTRDFTPRRELFKHITPNKKPKLKSENETLLDSISEEVNQEEDIQESEEHLRNPRFSNDDAMIMFYTGFSTYALFLAFFNYVQPAANSMTSYYYKATDTINLSVSRQRTMVLIDELFMFLCRLKCGLFEQDLACRFNVHVSTVSRKLITWSNFLYFVLGSINIWPTRKQIQNKMPQVFKTLYPTTRVIIDCTEIPTERPSSLALNSKCYSTYKSTHTFKSLVGIAPHGALIFISSLYTGSMSDVEITKLCGLVELLEEGDSIMADKGFVLNNVLSGTGITVNTPPFLMNKGQFTKQEVEETQTIARLRIHVERHIRRVKEFHLLTDLYL</sequence>
<evidence type="ECO:0000256" key="3">
    <source>
        <dbReference type="ARBA" id="ARBA00022771"/>
    </source>
</evidence>
<evidence type="ECO:0000313" key="9">
    <source>
        <dbReference type="EMBL" id="CAC5412066.1"/>
    </source>
</evidence>
<dbReference type="PANTHER" id="PTHR23080:SF133">
    <property type="entry name" value="SI:CH211-262I1.5-RELATED"/>
    <property type="match status" value="1"/>
</dbReference>
<keyword evidence="7" id="KW-1133">Transmembrane helix</keyword>
<evidence type="ECO:0000256" key="6">
    <source>
        <dbReference type="PROSITE-ProRule" id="PRU00309"/>
    </source>
</evidence>
<dbReference type="Proteomes" id="UP000507470">
    <property type="component" value="Unassembled WGS sequence"/>
</dbReference>
<evidence type="ECO:0000256" key="5">
    <source>
        <dbReference type="ARBA" id="ARBA00023125"/>
    </source>
</evidence>
<dbReference type="InterPro" id="IPR027806">
    <property type="entry name" value="HARBI1_dom"/>
</dbReference>
<dbReference type="Pfam" id="PF13359">
    <property type="entry name" value="DDE_Tnp_4"/>
    <property type="match status" value="1"/>
</dbReference>
<keyword evidence="7" id="KW-0472">Membrane</keyword>
<evidence type="ECO:0000256" key="7">
    <source>
        <dbReference type="SAM" id="Phobius"/>
    </source>
</evidence>
<dbReference type="InterPro" id="IPR006612">
    <property type="entry name" value="THAP_Znf"/>
</dbReference>
<evidence type="ECO:0000256" key="4">
    <source>
        <dbReference type="ARBA" id="ARBA00022833"/>
    </source>
</evidence>
<reference evidence="9 10" key="1">
    <citation type="submission" date="2020-06" db="EMBL/GenBank/DDBJ databases">
        <authorList>
            <person name="Li R."/>
            <person name="Bekaert M."/>
        </authorList>
    </citation>
    <scope>NUCLEOTIDE SEQUENCE [LARGE SCALE GENOMIC DNA]</scope>
    <source>
        <strain evidence="10">wild</strain>
    </source>
</reference>
<dbReference type="InterPro" id="IPR038441">
    <property type="entry name" value="THAP_Znf_sf"/>
</dbReference>
<dbReference type="Pfam" id="PF13613">
    <property type="entry name" value="HTH_Tnp_4"/>
    <property type="match status" value="1"/>
</dbReference>